<dbReference type="EMBL" id="JARJFB010000232">
    <property type="protein sequence ID" value="MEA0971720.1"/>
    <property type="molecule type" value="Genomic_DNA"/>
</dbReference>
<accession>A0ABU5NEY3</accession>
<dbReference type="PROSITE" id="PS50283">
    <property type="entry name" value="NA_SOLUT_SYMP_3"/>
    <property type="match status" value="1"/>
</dbReference>
<sequence length="74" mass="8013">MSYNIDIIIIASFLAINLVAGFYSGRGIKTIKEYAIGDRNFSTATIAATIIATWISGSFFRDFPSICVNSIIGT</sequence>
<gene>
    <name evidence="2" type="ORF">Megvenef_01707</name>
</gene>
<evidence type="ECO:0000256" key="1">
    <source>
        <dbReference type="SAM" id="Phobius"/>
    </source>
</evidence>
<keyword evidence="1" id="KW-0812">Transmembrane</keyword>
<dbReference type="InterPro" id="IPR001734">
    <property type="entry name" value="Na/solute_symporter"/>
</dbReference>
<organism evidence="2 3">
    <name type="scientific">Candidatus Megaera venefica</name>
    <dbReference type="NCBI Taxonomy" id="2055910"/>
    <lineage>
        <taxon>Bacteria</taxon>
        <taxon>Pseudomonadati</taxon>
        <taxon>Pseudomonadota</taxon>
        <taxon>Alphaproteobacteria</taxon>
        <taxon>Rickettsiales</taxon>
        <taxon>Rickettsiaceae</taxon>
        <taxon>Candidatus Megaera</taxon>
    </lineage>
</organism>
<keyword evidence="3" id="KW-1185">Reference proteome</keyword>
<feature type="transmembrane region" description="Helical" evidence="1">
    <location>
        <begin position="6"/>
        <end position="23"/>
    </location>
</feature>
<name>A0ABU5NEY3_9RICK</name>
<evidence type="ECO:0000313" key="3">
    <source>
        <dbReference type="Proteomes" id="UP001291687"/>
    </source>
</evidence>
<keyword evidence="1" id="KW-1133">Transmembrane helix</keyword>
<reference evidence="2 3" key="1">
    <citation type="submission" date="2023-03" db="EMBL/GenBank/DDBJ databases">
        <title>Host association and intracellularity evolved multiple times independently in the Rickettsiales.</title>
        <authorList>
            <person name="Castelli M."/>
            <person name="Nardi T."/>
            <person name="Gammuto L."/>
            <person name="Bellinzona G."/>
            <person name="Sabaneyeva E."/>
            <person name="Potekhin A."/>
            <person name="Serra V."/>
            <person name="Petroni G."/>
            <person name="Sassera D."/>
        </authorList>
    </citation>
    <scope>NUCLEOTIDE SEQUENCE [LARGE SCALE GENOMIC DNA]</scope>
    <source>
        <strain evidence="2 3">Sr 2-6</strain>
    </source>
</reference>
<dbReference type="Proteomes" id="UP001291687">
    <property type="component" value="Unassembled WGS sequence"/>
</dbReference>
<comment type="caution">
    <text evidence="2">The sequence shown here is derived from an EMBL/GenBank/DDBJ whole genome shotgun (WGS) entry which is preliminary data.</text>
</comment>
<dbReference type="RefSeq" id="WP_322777639.1">
    <property type="nucleotide sequence ID" value="NZ_JARJFB010000232.1"/>
</dbReference>
<protein>
    <submittedName>
        <fullName evidence="2">Solute carrier domain protein</fullName>
    </submittedName>
</protein>
<evidence type="ECO:0000313" key="2">
    <source>
        <dbReference type="EMBL" id="MEA0971720.1"/>
    </source>
</evidence>
<proteinExistence type="predicted"/>
<keyword evidence="1" id="KW-0472">Membrane</keyword>